<dbReference type="InterPro" id="IPR005146">
    <property type="entry name" value="B3/B4_tRNA-bd"/>
</dbReference>
<feature type="domain" description="B3/B4 tRNA-binding" evidence="1">
    <location>
        <begin position="183"/>
        <end position="331"/>
    </location>
</feature>
<dbReference type="Gene3D" id="3.50.40.10">
    <property type="entry name" value="Phenylalanyl-trna Synthetase, Chain B, domain 3"/>
    <property type="match status" value="1"/>
</dbReference>
<dbReference type="GO" id="GO:0003723">
    <property type="term" value="F:RNA binding"/>
    <property type="evidence" value="ECO:0007669"/>
    <property type="project" value="InterPro"/>
</dbReference>
<dbReference type="EMBL" id="KC246791">
    <property type="protein sequence ID" value="AHF24366.1"/>
    <property type="molecule type" value="Genomic_DNA"/>
</dbReference>
<dbReference type="AlphaFoldDB" id="W0FHY7"/>
<reference evidence="2" key="1">
    <citation type="journal article" date="2013" name="PLoS ONE">
        <title>Metagenomic insights into the carbohydrate-active enzymes carried by the microorganisms adhering to solid digesta in the rumen of cows.</title>
        <authorList>
            <person name="Wang L."/>
            <person name="Hatem A."/>
            <person name="Catalyurek U.V."/>
            <person name="Morrison M."/>
            <person name="Yu Z."/>
        </authorList>
    </citation>
    <scope>NUCLEOTIDE SEQUENCE</scope>
</reference>
<dbReference type="Pfam" id="PF11175">
    <property type="entry name" value="DUF2961"/>
    <property type="match status" value="1"/>
</dbReference>
<dbReference type="InterPro" id="IPR020825">
    <property type="entry name" value="Phe-tRNA_synthase-like_B3/B4"/>
</dbReference>
<dbReference type="Pfam" id="PF03483">
    <property type="entry name" value="B3_4"/>
    <property type="match status" value="1"/>
</dbReference>
<sequence length="340" mass="38491">MEAFAMKEYYMPGQGERTLWDNPRTTNGGKPFIIHPGERVTIVRIRGCGVIRKLWMTMNYHGKALYPRARERNTRVWIECFWDDAEQPAISAPVGDFFGHIMGRDLPFENSFFSDPAGRSLQTNMPMPFRRAARIDVINRLLRFHADVKAPDDQFWSYMDKEVLPKVRSSIEGKEWSEILGIRGSRAAYKAFGRNPGRYRVSSEALIRRVRRGDELYHINSVVDVNNLISVKSGLSVGSYDLGQIHGAVVLRKAEHGEGYTGIGKDFLDMENMLVLADDQGIFGSSMSDSTRAMVTENAKDVLVVIYCFEDDVDLASLLEEAKIAFESYAAVIDVDSWIV</sequence>
<dbReference type="SMART" id="SM00873">
    <property type="entry name" value="B3_4"/>
    <property type="match status" value="1"/>
</dbReference>
<dbReference type="GO" id="GO:0004826">
    <property type="term" value="F:phenylalanine-tRNA ligase activity"/>
    <property type="evidence" value="ECO:0007669"/>
    <property type="project" value="InterPro"/>
</dbReference>
<name>W0FHY7_9BACT</name>
<dbReference type="SUPFAM" id="SSF56037">
    <property type="entry name" value="PheT/TilS domain"/>
    <property type="match status" value="1"/>
</dbReference>
<dbReference type="Gene3D" id="2.60.120.1390">
    <property type="match status" value="1"/>
</dbReference>
<dbReference type="PANTHER" id="PTHR39209:SF2">
    <property type="entry name" value="CYTOPLASMIC PROTEIN"/>
    <property type="match status" value="1"/>
</dbReference>
<evidence type="ECO:0000259" key="1">
    <source>
        <dbReference type="SMART" id="SM00873"/>
    </source>
</evidence>
<dbReference type="InterPro" id="IPR021345">
    <property type="entry name" value="DUF2961"/>
</dbReference>
<protein>
    <submittedName>
        <fullName evidence="2">Putative B3/4 domain protein</fullName>
    </submittedName>
</protein>
<evidence type="ECO:0000313" key="2">
    <source>
        <dbReference type="EMBL" id="AHF24366.1"/>
    </source>
</evidence>
<proteinExistence type="predicted"/>
<accession>W0FHY7</accession>
<organism evidence="2">
    <name type="scientific">uncultured bacterium Contig575</name>
    <dbReference type="NCBI Taxonomy" id="1393592"/>
    <lineage>
        <taxon>Bacteria</taxon>
        <taxon>environmental samples</taxon>
    </lineage>
</organism>
<dbReference type="PANTHER" id="PTHR39209">
    <property type="match status" value="1"/>
</dbReference>